<dbReference type="EMBL" id="WHUW01000243">
    <property type="protein sequence ID" value="KAF8416737.1"/>
    <property type="molecule type" value="Genomic_DNA"/>
</dbReference>
<reference evidence="2" key="2">
    <citation type="journal article" date="2020" name="Nat. Commun.">
        <title>Large-scale genome sequencing of mycorrhizal fungi provides insights into the early evolution of symbiotic traits.</title>
        <authorList>
            <person name="Miyauchi S."/>
            <person name="Kiss E."/>
            <person name="Kuo A."/>
            <person name="Drula E."/>
            <person name="Kohler A."/>
            <person name="Sanchez-Garcia M."/>
            <person name="Morin E."/>
            <person name="Andreopoulos B."/>
            <person name="Barry K.W."/>
            <person name="Bonito G."/>
            <person name="Buee M."/>
            <person name="Carver A."/>
            <person name="Chen C."/>
            <person name="Cichocki N."/>
            <person name="Clum A."/>
            <person name="Culley D."/>
            <person name="Crous P.W."/>
            <person name="Fauchery L."/>
            <person name="Girlanda M."/>
            <person name="Hayes R.D."/>
            <person name="Keri Z."/>
            <person name="LaButti K."/>
            <person name="Lipzen A."/>
            <person name="Lombard V."/>
            <person name="Magnuson J."/>
            <person name="Maillard F."/>
            <person name="Murat C."/>
            <person name="Nolan M."/>
            <person name="Ohm R.A."/>
            <person name="Pangilinan J."/>
            <person name="Pereira M.F."/>
            <person name="Perotto S."/>
            <person name="Peter M."/>
            <person name="Pfister S."/>
            <person name="Riley R."/>
            <person name="Sitrit Y."/>
            <person name="Stielow J.B."/>
            <person name="Szollosi G."/>
            <person name="Zifcakova L."/>
            <person name="Stursova M."/>
            <person name="Spatafora J.W."/>
            <person name="Tedersoo L."/>
            <person name="Vaario L.M."/>
            <person name="Yamada A."/>
            <person name="Yan M."/>
            <person name="Wang P."/>
            <person name="Xu J."/>
            <person name="Bruns T."/>
            <person name="Baldrian P."/>
            <person name="Vilgalys R."/>
            <person name="Dunand C."/>
            <person name="Henrissat B."/>
            <person name="Grigoriev I.V."/>
            <person name="Hibbett D."/>
            <person name="Nagy L.G."/>
            <person name="Martin F.M."/>
        </authorList>
    </citation>
    <scope>NUCLEOTIDE SEQUENCE</scope>
    <source>
        <strain evidence="2">BED1</strain>
    </source>
</reference>
<dbReference type="AlphaFoldDB" id="A0AAD4GM60"/>
<proteinExistence type="predicted"/>
<keyword evidence="3" id="KW-1185">Reference proteome</keyword>
<comment type="caution">
    <text evidence="2">The sequence shown here is derived from an EMBL/GenBank/DDBJ whole genome shotgun (WGS) entry which is preliminary data.</text>
</comment>
<dbReference type="Proteomes" id="UP001194468">
    <property type="component" value="Unassembled WGS sequence"/>
</dbReference>
<reference evidence="2" key="1">
    <citation type="submission" date="2019-10" db="EMBL/GenBank/DDBJ databases">
        <authorList>
            <consortium name="DOE Joint Genome Institute"/>
            <person name="Kuo A."/>
            <person name="Miyauchi S."/>
            <person name="Kiss E."/>
            <person name="Drula E."/>
            <person name="Kohler A."/>
            <person name="Sanchez-Garcia M."/>
            <person name="Andreopoulos B."/>
            <person name="Barry K.W."/>
            <person name="Bonito G."/>
            <person name="Buee M."/>
            <person name="Carver A."/>
            <person name="Chen C."/>
            <person name="Cichocki N."/>
            <person name="Clum A."/>
            <person name="Culley D."/>
            <person name="Crous P.W."/>
            <person name="Fauchery L."/>
            <person name="Girlanda M."/>
            <person name="Hayes R."/>
            <person name="Keri Z."/>
            <person name="LaButti K."/>
            <person name="Lipzen A."/>
            <person name="Lombard V."/>
            <person name="Magnuson J."/>
            <person name="Maillard F."/>
            <person name="Morin E."/>
            <person name="Murat C."/>
            <person name="Nolan M."/>
            <person name="Ohm R."/>
            <person name="Pangilinan J."/>
            <person name="Pereira M."/>
            <person name="Perotto S."/>
            <person name="Peter M."/>
            <person name="Riley R."/>
            <person name="Sitrit Y."/>
            <person name="Stielow B."/>
            <person name="Szollosi G."/>
            <person name="Zifcakova L."/>
            <person name="Stursova M."/>
            <person name="Spatafora J.W."/>
            <person name="Tedersoo L."/>
            <person name="Vaario L.-M."/>
            <person name="Yamada A."/>
            <person name="Yan M."/>
            <person name="Wang P."/>
            <person name="Xu J."/>
            <person name="Bruns T."/>
            <person name="Baldrian P."/>
            <person name="Vilgalys R."/>
            <person name="Henrissat B."/>
            <person name="Grigoriev I.V."/>
            <person name="Hibbett D."/>
            <person name="Nagy L.G."/>
            <person name="Martin F.M."/>
        </authorList>
    </citation>
    <scope>NUCLEOTIDE SEQUENCE</scope>
    <source>
        <strain evidence="2">BED1</strain>
    </source>
</reference>
<evidence type="ECO:0000313" key="1">
    <source>
        <dbReference type="EMBL" id="KAF8416737.1"/>
    </source>
</evidence>
<feature type="non-terminal residue" evidence="2">
    <location>
        <position position="114"/>
    </location>
</feature>
<sequence>NTWFFFGDRGGVEKNFDLYARSEEICDLGQWNIVSNERGSDDTEHTASGWSGSYDGPNRTYPTGWSWATCPIGENTLDDTKNFAKPACNQVVLFSTYVSHRTPTVCDVPYRYMH</sequence>
<dbReference type="EMBL" id="WHUW01000001">
    <property type="protein sequence ID" value="KAF8452377.1"/>
    <property type="molecule type" value="Genomic_DNA"/>
</dbReference>
<organism evidence="2 3">
    <name type="scientific">Boletus edulis BED1</name>
    <dbReference type="NCBI Taxonomy" id="1328754"/>
    <lineage>
        <taxon>Eukaryota</taxon>
        <taxon>Fungi</taxon>
        <taxon>Dikarya</taxon>
        <taxon>Basidiomycota</taxon>
        <taxon>Agaricomycotina</taxon>
        <taxon>Agaricomycetes</taxon>
        <taxon>Agaricomycetidae</taxon>
        <taxon>Boletales</taxon>
        <taxon>Boletineae</taxon>
        <taxon>Boletaceae</taxon>
        <taxon>Boletoideae</taxon>
        <taxon>Boletus</taxon>
    </lineage>
</organism>
<gene>
    <name evidence="2" type="ORF">L210DRAFT_3518397</name>
    <name evidence="1" type="ORF">L210DRAFT_3581777</name>
</gene>
<protein>
    <submittedName>
        <fullName evidence="2">Uncharacterized protein</fullName>
    </submittedName>
</protein>
<evidence type="ECO:0000313" key="3">
    <source>
        <dbReference type="Proteomes" id="UP001194468"/>
    </source>
</evidence>
<evidence type="ECO:0000313" key="2">
    <source>
        <dbReference type="EMBL" id="KAF8452377.1"/>
    </source>
</evidence>
<name>A0AAD4GM60_BOLED</name>
<accession>A0AAD4GM60</accession>